<dbReference type="Proteomes" id="UP000256541">
    <property type="component" value="Unassembled WGS sequence"/>
</dbReference>
<evidence type="ECO:0000313" key="1">
    <source>
        <dbReference type="EMBL" id="RFA17121.1"/>
    </source>
</evidence>
<comment type="caution">
    <text evidence="1">The sequence shown here is derived from an EMBL/GenBank/DDBJ whole genome shotgun (WGS) entry which is preliminary data.</text>
</comment>
<dbReference type="EMBL" id="NBXB01000004">
    <property type="protein sequence ID" value="RFA17121.1"/>
    <property type="molecule type" value="Genomic_DNA"/>
</dbReference>
<proteinExistence type="predicted"/>
<organism evidence="1 2">
    <name type="scientific">Subtercola boreus</name>
    <dbReference type="NCBI Taxonomy" id="120213"/>
    <lineage>
        <taxon>Bacteria</taxon>
        <taxon>Bacillati</taxon>
        <taxon>Actinomycetota</taxon>
        <taxon>Actinomycetes</taxon>
        <taxon>Micrococcales</taxon>
        <taxon>Microbacteriaceae</taxon>
        <taxon>Subtercola</taxon>
    </lineage>
</organism>
<dbReference type="AlphaFoldDB" id="A0A3E0W548"/>
<name>A0A3E0W548_9MICO</name>
<protein>
    <submittedName>
        <fullName evidence="1">Uncharacterized protein</fullName>
    </submittedName>
</protein>
<accession>A0A3E0W548</accession>
<sequence>MGWGRRFNDSWGLAAEHRRASLRRALHRNRADFTAGYSQRLFPSSRVTLPSGKGSPARGAGAGISVWATQMRSAWCAPGWKISSAMPIMPAVGVRLRCSRSERTIHGIPTRATAIAPTMAAHTRAMDTVSDTLHCGYGLMESPLVHSGFED</sequence>
<evidence type="ECO:0000313" key="2">
    <source>
        <dbReference type="Proteomes" id="UP000256541"/>
    </source>
</evidence>
<gene>
    <name evidence="1" type="ORF">B7R22_00845</name>
</gene>
<reference evidence="1 2" key="1">
    <citation type="submission" date="2017-04" db="EMBL/GenBank/DDBJ databases">
        <title>Comparative genome analysis of Subtercola boreus.</title>
        <authorList>
            <person name="Cho Y.-J."/>
            <person name="Cho A."/>
            <person name="Kim O.-S."/>
            <person name="Lee J.-I."/>
        </authorList>
    </citation>
    <scope>NUCLEOTIDE SEQUENCE [LARGE SCALE GENOMIC DNA]</scope>
    <source>
        <strain evidence="1 2">P27479</strain>
    </source>
</reference>